<reference evidence="2 3" key="1">
    <citation type="submission" date="2019-06" db="EMBL/GenBank/DDBJ databases">
        <title>Draft genomes of female and male turbot (Scophthalmus maximus).</title>
        <authorList>
            <person name="Xu H."/>
            <person name="Xu X.-W."/>
            <person name="Shao C."/>
            <person name="Chen S."/>
        </authorList>
    </citation>
    <scope>NUCLEOTIDE SEQUENCE [LARGE SCALE GENOMIC DNA]</scope>
    <source>
        <strain evidence="2">Ysfricsl-2016a</strain>
        <tissue evidence="2">Blood</tissue>
    </source>
</reference>
<proteinExistence type="predicted"/>
<dbReference type="EMBL" id="VEVO01000010">
    <property type="protein sequence ID" value="KAF0036055.1"/>
    <property type="molecule type" value="Genomic_DNA"/>
</dbReference>
<dbReference type="Proteomes" id="UP000438429">
    <property type="component" value="Unassembled WGS sequence"/>
</dbReference>
<gene>
    <name evidence="2" type="ORF">F2P81_011367</name>
</gene>
<protein>
    <submittedName>
        <fullName evidence="2">Uncharacterized protein</fullName>
    </submittedName>
</protein>
<dbReference type="AlphaFoldDB" id="A0A6A4STQ5"/>
<organism evidence="2 3">
    <name type="scientific">Scophthalmus maximus</name>
    <name type="common">Turbot</name>
    <name type="synonym">Psetta maxima</name>
    <dbReference type="NCBI Taxonomy" id="52904"/>
    <lineage>
        <taxon>Eukaryota</taxon>
        <taxon>Metazoa</taxon>
        <taxon>Chordata</taxon>
        <taxon>Craniata</taxon>
        <taxon>Vertebrata</taxon>
        <taxon>Euteleostomi</taxon>
        <taxon>Actinopterygii</taxon>
        <taxon>Neopterygii</taxon>
        <taxon>Teleostei</taxon>
        <taxon>Neoteleostei</taxon>
        <taxon>Acanthomorphata</taxon>
        <taxon>Carangaria</taxon>
        <taxon>Pleuronectiformes</taxon>
        <taxon>Pleuronectoidei</taxon>
        <taxon>Scophthalmidae</taxon>
        <taxon>Scophthalmus</taxon>
    </lineage>
</organism>
<comment type="caution">
    <text evidence="2">The sequence shown here is derived from an EMBL/GenBank/DDBJ whole genome shotgun (WGS) entry which is preliminary data.</text>
</comment>
<feature type="region of interest" description="Disordered" evidence="1">
    <location>
        <begin position="1"/>
        <end position="64"/>
    </location>
</feature>
<sequence>MNRRIEQSQMKSYGGKRKMKRGGGEGEEKKQGKERKHDSRGEGMRKGNKETEREMKRGGADLCSGLYPAHLRCELSVRRPGPEKKQPESDGTVENILTELSRRGDTINRSRVSERAQKFSPCDECGHTTRDSPFLRLRSTEAECGCIAPAFSFVTRLRSLLSRTLL</sequence>
<name>A0A6A4STQ5_SCOMX</name>
<accession>A0A6A4STQ5</accession>
<evidence type="ECO:0000256" key="1">
    <source>
        <dbReference type="SAM" id="MobiDB-lite"/>
    </source>
</evidence>
<feature type="compositionally biased region" description="Basic and acidic residues" evidence="1">
    <location>
        <begin position="22"/>
        <end position="59"/>
    </location>
</feature>
<evidence type="ECO:0000313" key="2">
    <source>
        <dbReference type="EMBL" id="KAF0036055.1"/>
    </source>
</evidence>
<evidence type="ECO:0000313" key="3">
    <source>
        <dbReference type="Proteomes" id="UP000438429"/>
    </source>
</evidence>